<keyword evidence="8 9" id="KW-0472">Membrane</keyword>
<feature type="transmembrane region" description="Helical" evidence="9">
    <location>
        <begin position="54"/>
        <end position="75"/>
    </location>
</feature>
<dbReference type="GO" id="GO:0015421">
    <property type="term" value="F:ABC-type oligopeptide transporter activity"/>
    <property type="evidence" value="ECO:0007669"/>
    <property type="project" value="TreeGrafter"/>
</dbReference>
<dbReference type="AlphaFoldDB" id="A0A0P6YHN9"/>
<reference evidence="12 13" key="1">
    <citation type="submission" date="2015-07" db="EMBL/GenBank/DDBJ databases">
        <title>Genome sequence of Levilinea saccharolytica DSM 16555.</title>
        <authorList>
            <person name="Hemp J."/>
            <person name="Ward L.M."/>
            <person name="Pace L.A."/>
            <person name="Fischer W.W."/>
        </authorList>
    </citation>
    <scope>NUCLEOTIDE SEQUENCE [LARGE SCALE GENOMIC DNA]</scope>
    <source>
        <strain evidence="12 13">KIBI-1</strain>
    </source>
</reference>
<evidence type="ECO:0000256" key="7">
    <source>
        <dbReference type="ARBA" id="ARBA00022989"/>
    </source>
</evidence>
<dbReference type="CDD" id="cd18542">
    <property type="entry name" value="ABC_6TM_YknU_like"/>
    <property type="match status" value="1"/>
</dbReference>
<protein>
    <submittedName>
        <fullName evidence="12">ABC transporter ATP-binding protein</fullName>
    </submittedName>
</protein>
<dbReference type="OrthoDB" id="9771903at2"/>
<dbReference type="SMART" id="SM00382">
    <property type="entry name" value="AAA"/>
    <property type="match status" value="1"/>
</dbReference>
<evidence type="ECO:0000256" key="2">
    <source>
        <dbReference type="ARBA" id="ARBA00022448"/>
    </source>
</evidence>
<dbReference type="GO" id="GO:0005524">
    <property type="term" value="F:ATP binding"/>
    <property type="evidence" value="ECO:0007669"/>
    <property type="project" value="UniProtKB-KW"/>
</dbReference>
<keyword evidence="4 9" id="KW-0812">Transmembrane</keyword>
<dbReference type="Gene3D" id="1.20.1560.10">
    <property type="entry name" value="ABC transporter type 1, transmembrane domain"/>
    <property type="match status" value="1"/>
</dbReference>
<dbReference type="PANTHER" id="PTHR43394:SF1">
    <property type="entry name" value="ATP-BINDING CASSETTE SUB-FAMILY B MEMBER 10, MITOCHONDRIAL"/>
    <property type="match status" value="1"/>
</dbReference>
<feature type="domain" description="ABC transmembrane type-1" evidence="11">
    <location>
        <begin position="19"/>
        <end position="301"/>
    </location>
</feature>
<evidence type="ECO:0000313" key="13">
    <source>
        <dbReference type="Proteomes" id="UP000050501"/>
    </source>
</evidence>
<evidence type="ECO:0000259" key="10">
    <source>
        <dbReference type="PROSITE" id="PS50893"/>
    </source>
</evidence>
<dbReference type="RefSeq" id="WP_062418092.1">
    <property type="nucleotide sequence ID" value="NZ_DF967974.1"/>
</dbReference>
<evidence type="ECO:0000256" key="1">
    <source>
        <dbReference type="ARBA" id="ARBA00004651"/>
    </source>
</evidence>
<keyword evidence="2" id="KW-0813">Transport</keyword>
<keyword evidence="6 12" id="KW-0067">ATP-binding</keyword>
<evidence type="ECO:0000256" key="5">
    <source>
        <dbReference type="ARBA" id="ARBA00022741"/>
    </source>
</evidence>
<dbReference type="PANTHER" id="PTHR43394">
    <property type="entry name" value="ATP-DEPENDENT PERMEASE MDL1, MITOCHONDRIAL"/>
    <property type="match status" value="1"/>
</dbReference>
<dbReference type="InterPro" id="IPR039421">
    <property type="entry name" value="Type_1_exporter"/>
</dbReference>
<evidence type="ECO:0000259" key="11">
    <source>
        <dbReference type="PROSITE" id="PS50929"/>
    </source>
</evidence>
<dbReference type="InterPro" id="IPR003593">
    <property type="entry name" value="AAA+_ATPase"/>
</dbReference>
<gene>
    <name evidence="12" type="ORF">ADN01_09765</name>
</gene>
<dbReference type="FunFam" id="3.40.50.300:FF:000221">
    <property type="entry name" value="Multidrug ABC transporter ATP-binding protein"/>
    <property type="match status" value="1"/>
</dbReference>
<feature type="domain" description="ABC transporter" evidence="10">
    <location>
        <begin position="335"/>
        <end position="570"/>
    </location>
</feature>
<evidence type="ECO:0000313" key="12">
    <source>
        <dbReference type="EMBL" id="KPL81849.1"/>
    </source>
</evidence>
<feature type="transmembrane region" description="Helical" evidence="9">
    <location>
        <begin position="157"/>
        <end position="177"/>
    </location>
</feature>
<dbReference type="SUPFAM" id="SSF52540">
    <property type="entry name" value="P-loop containing nucleoside triphosphate hydrolases"/>
    <property type="match status" value="1"/>
</dbReference>
<comment type="subcellular location">
    <subcellularLocation>
        <location evidence="1">Cell membrane</location>
        <topology evidence="1">Multi-pass membrane protein</topology>
    </subcellularLocation>
</comment>
<dbReference type="STRING" id="229921.ADN01_09765"/>
<feature type="transmembrane region" description="Helical" evidence="9">
    <location>
        <begin position="278"/>
        <end position="299"/>
    </location>
</feature>
<dbReference type="GO" id="GO:0016887">
    <property type="term" value="F:ATP hydrolysis activity"/>
    <property type="evidence" value="ECO:0007669"/>
    <property type="project" value="InterPro"/>
</dbReference>
<dbReference type="EMBL" id="LGCM01000035">
    <property type="protein sequence ID" value="KPL81849.1"/>
    <property type="molecule type" value="Genomic_DNA"/>
</dbReference>
<dbReference type="PROSITE" id="PS00211">
    <property type="entry name" value="ABC_TRANSPORTER_1"/>
    <property type="match status" value="1"/>
</dbReference>
<name>A0A0P6YHN9_9CHLR</name>
<comment type="caution">
    <text evidence="12">The sequence shown here is derived from an EMBL/GenBank/DDBJ whole genome shotgun (WGS) entry which is preliminary data.</text>
</comment>
<evidence type="ECO:0000256" key="4">
    <source>
        <dbReference type="ARBA" id="ARBA00022692"/>
    </source>
</evidence>
<keyword evidence="13" id="KW-1185">Reference proteome</keyword>
<feature type="transmembrane region" description="Helical" evidence="9">
    <location>
        <begin position="243"/>
        <end position="266"/>
    </location>
</feature>
<dbReference type="Proteomes" id="UP000050501">
    <property type="component" value="Unassembled WGS sequence"/>
</dbReference>
<dbReference type="GO" id="GO:0005886">
    <property type="term" value="C:plasma membrane"/>
    <property type="evidence" value="ECO:0007669"/>
    <property type="project" value="UniProtKB-SubCell"/>
</dbReference>
<dbReference type="InterPro" id="IPR011527">
    <property type="entry name" value="ABC1_TM_dom"/>
</dbReference>
<feature type="transmembrane region" description="Helical" evidence="9">
    <location>
        <begin position="125"/>
        <end position="151"/>
    </location>
</feature>
<dbReference type="Pfam" id="PF00005">
    <property type="entry name" value="ABC_tran"/>
    <property type="match status" value="1"/>
</dbReference>
<dbReference type="InterPro" id="IPR017871">
    <property type="entry name" value="ABC_transporter-like_CS"/>
</dbReference>
<dbReference type="PROSITE" id="PS50893">
    <property type="entry name" value="ABC_TRANSPORTER_2"/>
    <property type="match status" value="1"/>
</dbReference>
<dbReference type="Pfam" id="PF00664">
    <property type="entry name" value="ABC_membrane"/>
    <property type="match status" value="1"/>
</dbReference>
<evidence type="ECO:0000256" key="9">
    <source>
        <dbReference type="SAM" id="Phobius"/>
    </source>
</evidence>
<evidence type="ECO:0000256" key="3">
    <source>
        <dbReference type="ARBA" id="ARBA00022475"/>
    </source>
</evidence>
<accession>A0A0P6YHN9</accession>
<dbReference type="InterPro" id="IPR027417">
    <property type="entry name" value="P-loop_NTPase"/>
</dbReference>
<dbReference type="InterPro" id="IPR003439">
    <property type="entry name" value="ABC_transporter-like_ATP-bd"/>
</dbReference>
<dbReference type="Gene3D" id="3.40.50.300">
    <property type="entry name" value="P-loop containing nucleotide triphosphate hydrolases"/>
    <property type="match status" value="1"/>
</dbReference>
<keyword evidence="3" id="KW-1003">Cell membrane</keyword>
<keyword evidence="7 9" id="KW-1133">Transmembrane helix</keyword>
<dbReference type="InterPro" id="IPR036640">
    <property type="entry name" value="ABC1_TM_sf"/>
</dbReference>
<evidence type="ECO:0000256" key="6">
    <source>
        <dbReference type="ARBA" id="ARBA00022840"/>
    </source>
</evidence>
<evidence type="ECO:0000256" key="8">
    <source>
        <dbReference type="ARBA" id="ARBA00023136"/>
    </source>
</evidence>
<organism evidence="12 13">
    <name type="scientific">Levilinea saccharolytica</name>
    <dbReference type="NCBI Taxonomy" id="229921"/>
    <lineage>
        <taxon>Bacteria</taxon>
        <taxon>Bacillati</taxon>
        <taxon>Chloroflexota</taxon>
        <taxon>Anaerolineae</taxon>
        <taxon>Anaerolineales</taxon>
        <taxon>Anaerolineaceae</taxon>
        <taxon>Levilinea</taxon>
    </lineage>
</organism>
<proteinExistence type="predicted"/>
<dbReference type="SUPFAM" id="SSF90123">
    <property type="entry name" value="ABC transporter transmembrane region"/>
    <property type="match status" value="1"/>
</dbReference>
<keyword evidence="5" id="KW-0547">Nucleotide-binding</keyword>
<sequence>MKGIRRALQYLRKYSLSALGAFLSLLVVNAANLYTPQLLRQVIDDGITSMNMGRIWALAGLLVAVAALRGVFNFLQGYLSEVTSQGIAYELRNAIFDRLQRLSFSYHDQSQTGKLMTRMTSDVELVRMFVGNGLLQLVSAVLLLVGTLVILFSMNALLTGIFLLMIPPILVVFFLFVRGIMPLSKSVQQKLGELNAVLQENLAGIRVVKAFAREDYEQQRFGVRNSEYLGENLKLIRLFSSSFPLIFFIANLGVVGVVWVGGGQVIREMMSLGELVAFVGYQGFFLMPVFMLGFIGSAMSRAEASAQRLFEVMDAELEVKNKPGAQALAAIQGKVSFEGVSFRYAGSEQDVISDISFEAQPNQTVAILGRTGSGKSTIINLIPRFYDVTQGRVCIDGVDVREVTLESLRSQIGIVLQETTLFSGTLRENIAYGRPEASLEEVEEAARAAQVEDFVRELPEGYDTLIGERGVGLSGGQKQRVAIARALLVNPRILIMDDSTSSVDSETEYKIQRALEQLRQGRTTFVIAQRISTVRNADLILLLDQGQLIAQGTHKELMDCCEIYAELLATQFGDQAELEAALEEAVR</sequence>
<dbReference type="PROSITE" id="PS50929">
    <property type="entry name" value="ABC_TM1F"/>
    <property type="match status" value="1"/>
</dbReference>